<evidence type="ECO:0000256" key="1">
    <source>
        <dbReference type="ARBA" id="ARBA00023295"/>
    </source>
</evidence>
<dbReference type="NCBIfam" id="TIGR03804">
    <property type="entry name" value="para_beta_helix"/>
    <property type="match status" value="1"/>
</dbReference>
<dbReference type="InterPro" id="IPR012334">
    <property type="entry name" value="Pectin_lyas_fold"/>
</dbReference>
<proteinExistence type="predicted"/>
<evidence type="ECO:0000259" key="4">
    <source>
        <dbReference type="PROSITE" id="PS50853"/>
    </source>
</evidence>
<gene>
    <name evidence="5" type="ORF">NB037_01460</name>
</gene>
<dbReference type="RefSeq" id="WP_251942951.1">
    <property type="nucleotide sequence ID" value="NZ_JAMRYM010000002.1"/>
</dbReference>
<keyword evidence="6" id="KW-1185">Reference proteome</keyword>
<sequence length="993" mass="102267">MTVKLPFRFAAVVAALSLVVTFLVASPALAEGSVGAGTYEENATAISRTGTWSKLANAADSGGASAYAQSASAFEISFTGTAVSWVGRKSASSGIARVTLDGQNVGDVDRYAASNLFQVKLFERADLTPGEHVLRVEWTGQKNAAATGTSIHLDSVIVQSTQTAPDPSSAVAPGSYEETHAAFSFTGKWAPTSSGLDSGGASTSLSSVGSAQFSFTGTSLQVFGRKSPSGGIARVVVDGAVVGQFDRYSRTSEYQQLLFQSGQLPSTAHSVSIEWTGQKNTASGGTSIHLDRIKVLAGPEAIAGPGVHEELSALVSFTGPWTTSTSTADSGGASSYSSSTSSVSLRFNGNAVKWIGRTSASSGIASVKLDDRPAVDIDRYSATSNYQQTLFSATGLEAGAHTLTVSWTGRKNASASSTAVHFDAFQVSEETQTPVVSAGVYGEDSPAIIYEGAWSKSLSSGDQGGKSAYASGAARASLTFEGTGIAWIARRTANSGIASVTLDGVAQPDVDRYSAATTYQESVFVAQGLAPGRHTITIAYTGRKSAQATGLAIHLDAFVVSNLSTTIVQGAQATAPDPASTAGSGVETVSASLAWNAVSGFSGESLKYTVRRTSDGTSTDIATTSATTFQDVGLDESTRYSYSVVAKSAWGFTSQPSSEVIRTTGSLDPQTGEEHCATPTVVVANGTQLRTALAAAGPGSVIKLADGVFRGTGRSATEFNGFSLTGIKGTSSQPVVICGSDNAVVKLSDNSTGYSGAATAFAVTGSSWVRFENVRIANVFSGFEIAGSSNIVISGATVTNTGQAGVYLHKNSSDNTVIGTTISGTGRKDARFGEGIYVGSSLDNDTCQPNCPTDRSDRNVLAFNTITGAPSEPIEAKEQTTGGLIYRNQLGATEETSSITLATLQIKGSHYLVYGNEVSTSLNQGIRVLSASYTDGMTWGTKNVFARNTITFTGAPSSDAVAIYGFNSSETVIKCSNIVAPTSVKLAPAPCTR</sequence>
<organism evidence="5 6">
    <name type="scientific">Rathayibacter rubneri</name>
    <dbReference type="NCBI Taxonomy" id="2950106"/>
    <lineage>
        <taxon>Bacteria</taxon>
        <taxon>Bacillati</taxon>
        <taxon>Actinomycetota</taxon>
        <taxon>Actinomycetes</taxon>
        <taxon>Micrococcales</taxon>
        <taxon>Microbacteriaceae</taxon>
        <taxon>Rathayibacter</taxon>
    </lineage>
</organism>
<evidence type="ECO:0000313" key="5">
    <source>
        <dbReference type="EMBL" id="MCM6761073.1"/>
    </source>
</evidence>
<dbReference type="GO" id="GO:0016798">
    <property type="term" value="F:hydrolase activity, acting on glycosyl bonds"/>
    <property type="evidence" value="ECO:0007669"/>
    <property type="project" value="UniProtKB-KW"/>
</dbReference>
<dbReference type="SUPFAM" id="SSF49265">
    <property type="entry name" value="Fibronectin type III"/>
    <property type="match status" value="1"/>
</dbReference>
<dbReference type="EMBL" id="JAMRYM010000002">
    <property type="protein sequence ID" value="MCM6761073.1"/>
    <property type="molecule type" value="Genomic_DNA"/>
</dbReference>
<dbReference type="Gene3D" id="2.160.20.10">
    <property type="entry name" value="Single-stranded right-handed beta-helix, Pectin lyase-like"/>
    <property type="match status" value="1"/>
</dbReference>
<dbReference type="AlphaFoldDB" id="A0A9X2DWW0"/>
<dbReference type="SMART" id="SM00710">
    <property type="entry name" value="PbH1"/>
    <property type="match status" value="6"/>
</dbReference>
<dbReference type="PROSITE" id="PS50853">
    <property type="entry name" value="FN3"/>
    <property type="match status" value="1"/>
</dbReference>
<dbReference type="CDD" id="cd00063">
    <property type="entry name" value="FN3"/>
    <property type="match status" value="1"/>
</dbReference>
<dbReference type="InterPro" id="IPR003961">
    <property type="entry name" value="FN3_dom"/>
</dbReference>
<evidence type="ECO:0000313" key="6">
    <source>
        <dbReference type="Proteomes" id="UP001155240"/>
    </source>
</evidence>
<keyword evidence="1" id="KW-0378">Hydrolase</keyword>
<dbReference type="InterPro" id="IPR039448">
    <property type="entry name" value="Beta_helix"/>
</dbReference>
<feature type="chain" id="PRO_5040993968" evidence="3">
    <location>
        <begin position="31"/>
        <end position="993"/>
    </location>
</feature>
<keyword evidence="1" id="KW-0326">Glycosidase</keyword>
<dbReference type="Proteomes" id="UP001155240">
    <property type="component" value="Unassembled WGS sequence"/>
</dbReference>
<feature type="domain" description="Fibronectin type-III" evidence="4">
    <location>
        <begin position="575"/>
        <end position="667"/>
    </location>
</feature>
<dbReference type="InterPro" id="IPR006626">
    <property type="entry name" value="PbH1"/>
</dbReference>
<keyword evidence="2" id="KW-0624">Polysaccharide degradation</keyword>
<dbReference type="InterPro" id="IPR036116">
    <property type="entry name" value="FN3_sf"/>
</dbReference>
<comment type="caution">
    <text evidence="5">The sequence shown here is derived from an EMBL/GenBank/DDBJ whole genome shotgun (WGS) entry which is preliminary data.</text>
</comment>
<dbReference type="SUPFAM" id="SSF51126">
    <property type="entry name" value="Pectin lyase-like"/>
    <property type="match status" value="1"/>
</dbReference>
<dbReference type="Gene3D" id="2.60.120.260">
    <property type="entry name" value="Galactose-binding domain-like"/>
    <property type="match status" value="4"/>
</dbReference>
<keyword evidence="3" id="KW-0732">Signal</keyword>
<feature type="signal peptide" evidence="3">
    <location>
        <begin position="1"/>
        <end position="30"/>
    </location>
</feature>
<dbReference type="Gene3D" id="2.60.40.10">
    <property type="entry name" value="Immunoglobulins"/>
    <property type="match status" value="1"/>
</dbReference>
<dbReference type="InterPro" id="IPR013783">
    <property type="entry name" value="Ig-like_fold"/>
</dbReference>
<dbReference type="GO" id="GO:0000272">
    <property type="term" value="P:polysaccharide catabolic process"/>
    <property type="evidence" value="ECO:0007669"/>
    <property type="project" value="UniProtKB-KW"/>
</dbReference>
<reference evidence="5" key="1">
    <citation type="submission" date="2022-06" db="EMBL/GenBank/DDBJ databases">
        <title>Whole genome shotgun sequencing (WGS) of Rathayibacter sp. ZW T2_19, isolated from stored onions (Allium cepa).</title>
        <authorList>
            <person name="Stoll D.A."/>
            <person name="Huch M."/>
        </authorList>
    </citation>
    <scope>NUCLEOTIDE SEQUENCE</scope>
    <source>
        <strain evidence="5">ZW T2_19</strain>
    </source>
</reference>
<dbReference type="InterPro" id="IPR022441">
    <property type="entry name" value="Para_beta_helix_rpt-2"/>
</dbReference>
<dbReference type="InterPro" id="IPR011050">
    <property type="entry name" value="Pectin_lyase_fold/virulence"/>
</dbReference>
<accession>A0A9X2DWW0</accession>
<evidence type="ECO:0000256" key="2">
    <source>
        <dbReference type="ARBA" id="ARBA00023326"/>
    </source>
</evidence>
<name>A0A9X2DWW0_9MICO</name>
<evidence type="ECO:0000256" key="3">
    <source>
        <dbReference type="SAM" id="SignalP"/>
    </source>
</evidence>
<protein>
    <submittedName>
        <fullName evidence="5">Right-handed parallel beta-helix repeat-containing protein</fullName>
    </submittedName>
</protein>
<dbReference type="Pfam" id="PF13229">
    <property type="entry name" value="Beta_helix"/>
    <property type="match status" value="1"/>
</dbReference>
<keyword evidence="2" id="KW-0119">Carbohydrate metabolism</keyword>